<dbReference type="SMART" id="SM00490">
    <property type="entry name" value="HELICc"/>
    <property type="match status" value="1"/>
</dbReference>
<dbReference type="GO" id="GO:0005524">
    <property type="term" value="F:ATP binding"/>
    <property type="evidence" value="ECO:0007669"/>
    <property type="project" value="UniProtKB-UniRule"/>
</dbReference>
<feature type="repeat" description="WD" evidence="7">
    <location>
        <begin position="566"/>
        <end position="608"/>
    </location>
</feature>
<dbReference type="SMART" id="SM00320">
    <property type="entry name" value="WD40"/>
    <property type="match status" value="4"/>
</dbReference>
<feature type="domain" description="Helicase C-terminal" evidence="10">
    <location>
        <begin position="1"/>
        <end position="145"/>
    </location>
</feature>
<evidence type="ECO:0000256" key="4">
    <source>
        <dbReference type="ARBA" id="ARBA00022801"/>
    </source>
</evidence>
<keyword evidence="12" id="KW-1185">Reference proteome</keyword>
<organism evidence="11 12">
    <name type="scientific">Modicella reniformis</name>
    <dbReference type="NCBI Taxonomy" id="1440133"/>
    <lineage>
        <taxon>Eukaryota</taxon>
        <taxon>Fungi</taxon>
        <taxon>Fungi incertae sedis</taxon>
        <taxon>Mucoromycota</taxon>
        <taxon>Mortierellomycotina</taxon>
        <taxon>Mortierellomycetes</taxon>
        <taxon>Mortierellales</taxon>
        <taxon>Mortierellaceae</taxon>
        <taxon>Modicella</taxon>
    </lineage>
</organism>
<keyword evidence="4 8" id="KW-0378">Hydrolase</keyword>
<evidence type="ECO:0000256" key="3">
    <source>
        <dbReference type="ARBA" id="ARBA00022741"/>
    </source>
</evidence>
<comment type="catalytic activity">
    <reaction evidence="8">
        <text>ATP + H2O = ADP + phosphate + H(+)</text>
        <dbReference type="Rhea" id="RHEA:13065"/>
        <dbReference type="ChEBI" id="CHEBI:15377"/>
        <dbReference type="ChEBI" id="CHEBI:15378"/>
        <dbReference type="ChEBI" id="CHEBI:30616"/>
        <dbReference type="ChEBI" id="CHEBI:43474"/>
        <dbReference type="ChEBI" id="CHEBI:456216"/>
        <dbReference type="EC" id="3.6.4.13"/>
    </reaction>
</comment>
<dbReference type="SUPFAM" id="SSF52540">
    <property type="entry name" value="P-loop containing nucleoside triphosphate hydrolases"/>
    <property type="match status" value="1"/>
</dbReference>
<dbReference type="Pfam" id="PF00271">
    <property type="entry name" value="Helicase_C"/>
    <property type="match status" value="1"/>
</dbReference>
<evidence type="ECO:0000313" key="12">
    <source>
        <dbReference type="Proteomes" id="UP000749646"/>
    </source>
</evidence>
<evidence type="ECO:0000256" key="6">
    <source>
        <dbReference type="ARBA" id="ARBA00022884"/>
    </source>
</evidence>
<dbReference type="Proteomes" id="UP000749646">
    <property type="component" value="Unassembled WGS sequence"/>
</dbReference>
<evidence type="ECO:0000256" key="5">
    <source>
        <dbReference type="ARBA" id="ARBA00022840"/>
    </source>
</evidence>
<dbReference type="Gene3D" id="3.40.50.300">
    <property type="entry name" value="P-loop containing nucleotide triphosphate hydrolases"/>
    <property type="match status" value="1"/>
</dbReference>
<dbReference type="GO" id="GO:0016787">
    <property type="term" value="F:hydrolase activity"/>
    <property type="evidence" value="ECO:0007669"/>
    <property type="project" value="UniProtKB-KW"/>
</dbReference>
<accession>A0A9P6ST66</accession>
<evidence type="ECO:0000256" key="7">
    <source>
        <dbReference type="PROSITE-ProRule" id="PRU00221"/>
    </source>
</evidence>
<evidence type="ECO:0000256" key="9">
    <source>
        <dbReference type="SAM" id="MobiDB-lite"/>
    </source>
</evidence>
<dbReference type="OrthoDB" id="2095648at2759"/>
<feature type="repeat" description="WD" evidence="7">
    <location>
        <begin position="839"/>
        <end position="878"/>
    </location>
</feature>
<dbReference type="InterPro" id="IPR001650">
    <property type="entry name" value="Helicase_C-like"/>
</dbReference>
<proteinExistence type="inferred from homology"/>
<comment type="similarity">
    <text evidence="8">Belongs to the DEAD box helicase family.</text>
</comment>
<evidence type="ECO:0000256" key="8">
    <source>
        <dbReference type="RuleBase" id="RU365068"/>
    </source>
</evidence>
<feature type="region of interest" description="Disordered" evidence="9">
    <location>
        <begin position="1038"/>
        <end position="1075"/>
    </location>
</feature>
<keyword evidence="6 8" id="KW-0694">RNA-binding</keyword>
<feature type="region of interest" description="Disordered" evidence="9">
    <location>
        <begin position="429"/>
        <end position="509"/>
    </location>
</feature>
<dbReference type="InterPro" id="IPR019775">
    <property type="entry name" value="WD40_repeat_CS"/>
</dbReference>
<dbReference type="SUPFAM" id="SSF50978">
    <property type="entry name" value="WD40 repeat-like"/>
    <property type="match status" value="1"/>
</dbReference>
<feature type="compositionally biased region" description="Basic and acidic residues" evidence="9">
    <location>
        <begin position="364"/>
        <end position="383"/>
    </location>
</feature>
<comment type="domain">
    <text evidence="8">The Q motif is unique to and characteristic of the DEAD box family of RNA helicases and controls ATP binding and hydrolysis.</text>
</comment>
<reference evidence="11" key="1">
    <citation type="journal article" date="2020" name="Fungal Divers.">
        <title>Resolving the Mortierellaceae phylogeny through synthesis of multi-gene phylogenetics and phylogenomics.</title>
        <authorList>
            <person name="Vandepol N."/>
            <person name="Liber J."/>
            <person name="Desiro A."/>
            <person name="Na H."/>
            <person name="Kennedy M."/>
            <person name="Barry K."/>
            <person name="Grigoriev I.V."/>
            <person name="Miller A.N."/>
            <person name="O'Donnell K."/>
            <person name="Stajich J.E."/>
            <person name="Bonito G."/>
        </authorList>
    </citation>
    <scope>NUCLEOTIDE SEQUENCE</scope>
    <source>
        <strain evidence="11">MES-2147</strain>
    </source>
</reference>
<dbReference type="InterPro" id="IPR001680">
    <property type="entry name" value="WD40_rpt"/>
</dbReference>
<dbReference type="InterPro" id="IPR036322">
    <property type="entry name" value="WD40_repeat_dom_sf"/>
</dbReference>
<gene>
    <name evidence="11" type="ORF">BGZ65_004994</name>
</gene>
<feature type="region of interest" description="Disordered" evidence="9">
    <location>
        <begin position="338"/>
        <end position="392"/>
    </location>
</feature>
<comment type="function">
    <text evidence="8">RNA helicase.</text>
</comment>
<dbReference type="Pfam" id="PF00400">
    <property type="entry name" value="WD40"/>
    <property type="match status" value="2"/>
</dbReference>
<keyword evidence="3 8" id="KW-0547">Nucleotide-binding</keyword>
<dbReference type="GO" id="GO:0003723">
    <property type="term" value="F:RNA binding"/>
    <property type="evidence" value="ECO:0007669"/>
    <property type="project" value="UniProtKB-UniRule"/>
</dbReference>
<evidence type="ECO:0000256" key="1">
    <source>
        <dbReference type="ARBA" id="ARBA00022574"/>
    </source>
</evidence>
<keyword evidence="8" id="KW-0347">Helicase</keyword>
<sequence length="1075" mass="119534">MVFLPTTRGAQLYGKVFASLSMGKELSVYEIHSSKSQRERTLTSRNFRRIQTPAVLFTSDISARGVDYPGVGLVIQVGAPLSLNHYIHRIGRTGRGDGKKGMRGRGSNKNLGDTGDDHGKGVLILGELDQGFIEHQLKPSPLFSIVKREDKYDDWKSVMLGENLDRRFKRALSNVDEKLVKSAYTAFLGYSPRIGNTDRKRILEAADSYIEAFGILERPAVSTSFLERMGFMKDRVIGNGEEDVRQQPHEYELVDGTFPTINTRITKSPFASTGQDDEHEQDFDEVVHKKDYMSRKERQEAFEEKSGLGETKYAKIDEADWEDFLEFKPGMPKLIAKLHNPKRLGHTGNRPSKKMSKIFSDNDGQERMSNSDHPQEQHPQDHEQDTDEDYDDWSEQEFYDPEDDLAYFHDQKFRIEESWLEWERQNSVGNRPSEGFHGFSVFQKPGSMKKRERRQRSAQALLNARVNNRSASTSSSSSGPIVGSGPGGLGADSKTSGRQRRQGSSIVHSYSNSEWEATLAAREERLAAKARRGGTGRRVLWGLTTGQVALTTLAYAAAGQTFQTFVGFHVGPVSCVKLIRDHLGFVLTGGVDGVVKLWDVYKAQCVGEFRTGSTTIPNGSQIDHICCDPGSYIIAGTSGGEIYVWKADINAMIYLATESTSDASPDASSDNLGTTPNMTPSILIASQGNAGTFNSPPKIVKLPEEFMGVRYMKVEFGLRRSGLILAQAMDANVLHVYCLETLMHLATLKSPAHDSPITAIYWDTPRFENPMISPSNGSSGSTKHILHGRQEKSGLLVTGDNAGNVCLWYLSDIVRRRMLQKKDHHLHTEPLVLEPSLVLEAHDTKVTSLFVDALVVVSGSMDGSAKAWNPINGDLISILNTPHIRGRNVNDMSNLAVNCIVVNSSQCRGVLSVGGLIRSWDFSPEATLIKDKNRKPTTRKPVHYSGGPKGNIQDDIRNSVRETVSLRRLEALAKDQHEQLHRRYNNLKGLNMTDMTDEEVVEYVMMLSKEQDDQEAAQIAQEIQAIQELEDEVALEQPTESVWSNGVEGLSGSSTSRMQASPTAASNQRTLWEDQ</sequence>
<dbReference type="AlphaFoldDB" id="A0A9P6ST66"/>
<protein>
    <recommendedName>
        <fullName evidence="8">ATP-dependent RNA helicase</fullName>
        <ecNumber evidence="8">3.6.4.13</ecNumber>
    </recommendedName>
</protein>
<dbReference type="CDD" id="cd18787">
    <property type="entry name" value="SF2_C_DEAD"/>
    <property type="match status" value="1"/>
</dbReference>
<keyword evidence="2" id="KW-0677">Repeat</keyword>
<evidence type="ECO:0000313" key="11">
    <source>
        <dbReference type="EMBL" id="KAF9999687.1"/>
    </source>
</evidence>
<dbReference type="GO" id="GO:0003724">
    <property type="term" value="F:RNA helicase activity"/>
    <property type="evidence" value="ECO:0007669"/>
    <property type="project" value="UniProtKB-EC"/>
</dbReference>
<feature type="compositionally biased region" description="Polar residues" evidence="9">
    <location>
        <begin position="457"/>
        <end position="469"/>
    </location>
</feature>
<comment type="caution">
    <text evidence="11">The sequence shown here is derived from an EMBL/GenBank/DDBJ whole genome shotgun (WGS) entry which is preliminary data.</text>
</comment>
<dbReference type="InterPro" id="IPR027417">
    <property type="entry name" value="P-loop_NTPase"/>
</dbReference>
<keyword evidence="5 8" id="KW-0067">ATP-binding</keyword>
<feature type="region of interest" description="Disordered" evidence="9">
    <location>
        <begin position="94"/>
        <end position="114"/>
    </location>
</feature>
<feature type="non-terminal residue" evidence="11">
    <location>
        <position position="1"/>
    </location>
</feature>
<dbReference type="InterPro" id="IPR015943">
    <property type="entry name" value="WD40/YVTN_repeat-like_dom_sf"/>
</dbReference>
<feature type="compositionally biased region" description="Polar residues" evidence="9">
    <location>
        <begin position="1051"/>
        <end position="1075"/>
    </location>
</feature>
<dbReference type="Gene3D" id="2.130.10.10">
    <property type="entry name" value="YVTN repeat-like/Quinoprotein amine dehydrogenase"/>
    <property type="match status" value="2"/>
</dbReference>
<dbReference type="EC" id="3.6.4.13" evidence="8"/>
<feature type="region of interest" description="Disordered" evidence="9">
    <location>
        <begin position="935"/>
        <end position="954"/>
    </location>
</feature>
<feature type="compositionally biased region" description="Basic residues" evidence="9">
    <location>
        <begin position="447"/>
        <end position="456"/>
    </location>
</feature>
<feature type="compositionally biased region" description="Basic residues" evidence="9">
    <location>
        <begin position="339"/>
        <end position="356"/>
    </location>
</feature>
<dbReference type="PROSITE" id="PS00678">
    <property type="entry name" value="WD_REPEATS_1"/>
    <property type="match status" value="1"/>
</dbReference>
<dbReference type="PROSITE" id="PS51194">
    <property type="entry name" value="HELICASE_CTER"/>
    <property type="match status" value="1"/>
</dbReference>
<evidence type="ECO:0000259" key="10">
    <source>
        <dbReference type="PROSITE" id="PS51194"/>
    </source>
</evidence>
<name>A0A9P6ST66_9FUNG</name>
<dbReference type="PROSITE" id="PS50082">
    <property type="entry name" value="WD_REPEATS_2"/>
    <property type="match status" value="2"/>
</dbReference>
<dbReference type="EMBL" id="JAAAHW010000711">
    <property type="protein sequence ID" value="KAF9999687.1"/>
    <property type="molecule type" value="Genomic_DNA"/>
</dbReference>
<keyword evidence="1 7" id="KW-0853">WD repeat</keyword>
<evidence type="ECO:0000256" key="2">
    <source>
        <dbReference type="ARBA" id="ARBA00022737"/>
    </source>
</evidence>
<feature type="compositionally biased region" description="Low complexity" evidence="9">
    <location>
        <begin position="470"/>
        <end position="481"/>
    </location>
</feature>
<dbReference type="PANTHER" id="PTHR24031">
    <property type="entry name" value="RNA HELICASE"/>
    <property type="match status" value="1"/>
</dbReference>